<feature type="transmembrane region" description="Helical" evidence="1">
    <location>
        <begin position="33"/>
        <end position="57"/>
    </location>
</feature>
<gene>
    <name evidence="2" type="ORF">PanWU01x14_141610</name>
</gene>
<evidence type="ECO:0000313" key="3">
    <source>
        <dbReference type="Proteomes" id="UP000237105"/>
    </source>
</evidence>
<evidence type="ECO:0000256" key="1">
    <source>
        <dbReference type="SAM" id="Phobius"/>
    </source>
</evidence>
<keyword evidence="1" id="KW-0472">Membrane</keyword>
<keyword evidence="1" id="KW-1133">Transmembrane helix</keyword>
<dbReference type="AlphaFoldDB" id="A0A2P5CLP3"/>
<name>A0A2P5CLP3_PARAD</name>
<protein>
    <submittedName>
        <fullName evidence="2">Uncharacterized protein</fullName>
    </submittedName>
</protein>
<keyword evidence="1" id="KW-0812">Transmembrane</keyword>
<dbReference type="EMBL" id="JXTB01000117">
    <property type="protein sequence ID" value="PON61959.1"/>
    <property type="molecule type" value="Genomic_DNA"/>
</dbReference>
<evidence type="ECO:0000313" key="2">
    <source>
        <dbReference type="EMBL" id="PON61959.1"/>
    </source>
</evidence>
<proteinExistence type="predicted"/>
<organism evidence="2 3">
    <name type="scientific">Parasponia andersonii</name>
    <name type="common">Sponia andersonii</name>
    <dbReference type="NCBI Taxonomy" id="3476"/>
    <lineage>
        <taxon>Eukaryota</taxon>
        <taxon>Viridiplantae</taxon>
        <taxon>Streptophyta</taxon>
        <taxon>Embryophyta</taxon>
        <taxon>Tracheophyta</taxon>
        <taxon>Spermatophyta</taxon>
        <taxon>Magnoliopsida</taxon>
        <taxon>eudicotyledons</taxon>
        <taxon>Gunneridae</taxon>
        <taxon>Pentapetalae</taxon>
        <taxon>rosids</taxon>
        <taxon>fabids</taxon>
        <taxon>Rosales</taxon>
        <taxon>Cannabaceae</taxon>
        <taxon>Parasponia</taxon>
    </lineage>
</organism>
<keyword evidence="3" id="KW-1185">Reference proteome</keyword>
<comment type="caution">
    <text evidence="2">The sequence shown here is derived from an EMBL/GenBank/DDBJ whole genome shotgun (WGS) entry which is preliminary data.</text>
</comment>
<reference evidence="3" key="1">
    <citation type="submission" date="2016-06" db="EMBL/GenBank/DDBJ databases">
        <title>Parallel loss of symbiosis genes in relatives of nitrogen-fixing non-legume Parasponia.</title>
        <authorList>
            <person name="Van Velzen R."/>
            <person name="Holmer R."/>
            <person name="Bu F."/>
            <person name="Rutten L."/>
            <person name="Van Zeijl A."/>
            <person name="Liu W."/>
            <person name="Santuari L."/>
            <person name="Cao Q."/>
            <person name="Sharma T."/>
            <person name="Shen D."/>
            <person name="Roswanjaya Y."/>
            <person name="Wardhani T."/>
            <person name="Kalhor M.S."/>
            <person name="Jansen J."/>
            <person name="Van den Hoogen J."/>
            <person name="Gungor B."/>
            <person name="Hartog M."/>
            <person name="Hontelez J."/>
            <person name="Verver J."/>
            <person name="Yang W.-C."/>
            <person name="Schijlen E."/>
            <person name="Repin R."/>
            <person name="Schilthuizen M."/>
            <person name="Schranz E."/>
            <person name="Heidstra R."/>
            <person name="Miyata K."/>
            <person name="Fedorova E."/>
            <person name="Kohlen W."/>
            <person name="Bisseling T."/>
            <person name="Smit S."/>
            <person name="Geurts R."/>
        </authorList>
    </citation>
    <scope>NUCLEOTIDE SEQUENCE [LARGE SCALE GENOMIC DNA]</scope>
    <source>
        <strain evidence="3">cv. WU1-14</strain>
    </source>
</reference>
<dbReference type="OrthoDB" id="10320335at2759"/>
<dbReference type="Proteomes" id="UP000237105">
    <property type="component" value="Unassembled WGS sequence"/>
</dbReference>
<accession>A0A2P5CLP3</accession>
<sequence>MMKTLSNIEDPKKKEKKGEKDAFVGWLRRLLRWSHVMVVFGGINGTSSIGAVAVVYAEEVRDGVKLGPEVLWGQLPAALCGHEVRDNSSSTHRFGATFLLKR</sequence>